<dbReference type="GO" id="GO:0005739">
    <property type="term" value="C:mitochondrion"/>
    <property type="evidence" value="ECO:0007669"/>
    <property type="project" value="UniProtKB-SubCell"/>
</dbReference>
<dbReference type="Pfam" id="PF08583">
    <property type="entry name" value="Cmc1"/>
    <property type="match status" value="1"/>
</dbReference>
<dbReference type="Proteomes" id="UP000325081">
    <property type="component" value="Unassembled WGS sequence"/>
</dbReference>
<proteinExistence type="inferred from homology"/>
<evidence type="ECO:0000313" key="4">
    <source>
        <dbReference type="EMBL" id="GER41006.1"/>
    </source>
</evidence>
<dbReference type="OrthoDB" id="771242at2759"/>
<gene>
    <name evidence="4" type="ORF">STAS_17707</name>
</gene>
<dbReference type="EMBL" id="BKCP01006049">
    <property type="protein sequence ID" value="GER41006.1"/>
    <property type="molecule type" value="Genomic_DNA"/>
</dbReference>
<protein>
    <recommendedName>
        <fullName evidence="3">COX assembly mitochondrial protein</fullName>
    </recommendedName>
</protein>
<evidence type="ECO:0000256" key="1">
    <source>
        <dbReference type="ARBA" id="ARBA00007347"/>
    </source>
</evidence>
<comment type="subcellular location">
    <subcellularLocation>
        <location evidence="3">Mitochondrion</location>
    </subcellularLocation>
</comment>
<keyword evidence="2" id="KW-1015">Disulfide bond</keyword>
<keyword evidence="5" id="KW-1185">Reference proteome</keyword>
<accession>A0A5A7Q7X7</accession>
<keyword evidence="3" id="KW-0496">Mitochondrion</keyword>
<comment type="similarity">
    <text evidence="1 3">Belongs to the CMC family.</text>
</comment>
<comment type="caution">
    <text evidence="4">The sequence shown here is derived from an EMBL/GenBank/DDBJ whole genome shotgun (WGS) entry which is preliminary data.</text>
</comment>
<reference evidence="5" key="1">
    <citation type="journal article" date="2019" name="Curr. Biol.">
        <title>Genome Sequence of Striga asiatica Provides Insight into the Evolution of Plant Parasitism.</title>
        <authorList>
            <person name="Yoshida S."/>
            <person name="Kim S."/>
            <person name="Wafula E.K."/>
            <person name="Tanskanen J."/>
            <person name="Kim Y.M."/>
            <person name="Honaas L."/>
            <person name="Yang Z."/>
            <person name="Spallek T."/>
            <person name="Conn C.E."/>
            <person name="Ichihashi Y."/>
            <person name="Cheong K."/>
            <person name="Cui S."/>
            <person name="Der J.P."/>
            <person name="Gundlach H."/>
            <person name="Jiao Y."/>
            <person name="Hori C."/>
            <person name="Ishida J.K."/>
            <person name="Kasahara H."/>
            <person name="Kiba T."/>
            <person name="Kim M.S."/>
            <person name="Koo N."/>
            <person name="Laohavisit A."/>
            <person name="Lee Y.H."/>
            <person name="Lumba S."/>
            <person name="McCourt P."/>
            <person name="Mortimer J.C."/>
            <person name="Mutuku J.M."/>
            <person name="Nomura T."/>
            <person name="Sasaki-Sekimoto Y."/>
            <person name="Seto Y."/>
            <person name="Wang Y."/>
            <person name="Wakatake T."/>
            <person name="Sakakibara H."/>
            <person name="Demura T."/>
            <person name="Yamaguchi S."/>
            <person name="Yoneyama K."/>
            <person name="Manabe R.I."/>
            <person name="Nelson D.C."/>
            <person name="Schulman A.H."/>
            <person name="Timko M.P."/>
            <person name="dePamphilis C.W."/>
            <person name="Choi D."/>
            <person name="Shirasu K."/>
        </authorList>
    </citation>
    <scope>NUCLEOTIDE SEQUENCE [LARGE SCALE GENOMIC DNA]</scope>
    <source>
        <strain evidence="5">cv. UVA1</strain>
    </source>
</reference>
<evidence type="ECO:0000256" key="3">
    <source>
        <dbReference type="RuleBase" id="RU364104"/>
    </source>
</evidence>
<dbReference type="AlphaFoldDB" id="A0A5A7Q7X7"/>
<organism evidence="4 5">
    <name type="scientific">Striga asiatica</name>
    <name type="common">Asiatic witchweed</name>
    <name type="synonym">Buchnera asiatica</name>
    <dbReference type="NCBI Taxonomy" id="4170"/>
    <lineage>
        <taxon>Eukaryota</taxon>
        <taxon>Viridiplantae</taxon>
        <taxon>Streptophyta</taxon>
        <taxon>Embryophyta</taxon>
        <taxon>Tracheophyta</taxon>
        <taxon>Spermatophyta</taxon>
        <taxon>Magnoliopsida</taxon>
        <taxon>eudicotyledons</taxon>
        <taxon>Gunneridae</taxon>
        <taxon>Pentapetalae</taxon>
        <taxon>asterids</taxon>
        <taxon>lamiids</taxon>
        <taxon>Lamiales</taxon>
        <taxon>Orobanchaceae</taxon>
        <taxon>Buchnereae</taxon>
        <taxon>Striga</taxon>
    </lineage>
</organism>
<sequence>MSVRGRGHAPPPTANVHGCDRLYRALTDCHRRIPAGLSREAACRHLNRSLAECLVAAACPEESDAVRTLCSSGGTALKRRQCQQAQLALSACLSDHQTER</sequence>
<dbReference type="InterPro" id="IPR013892">
    <property type="entry name" value="Cyt_c_biogenesis_Cmc1-like"/>
</dbReference>
<evidence type="ECO:0000256" key="2">
    <source>
        <dbReference type="ARBA" id="ARBA00023157"/>
    </source>
</evidence>
<name>A0A5A7Q7X7_STRAF</name>
<evidence type="ECO:0000313" key="5">
    <source>
        <dbReference type="Proteomes" id="UP000325081"/>
    </source>
</evidence>